<reference evidence="1" key="1">
    <citation type="journal article" date="2014" name="Int. J. Syst. Evol. Microbiol.">
        <title>Complete genome sequence of Corynebacterium casei LMG S-19264T (=DSM 44701T), isolated from a smear-ripened cheese.</title>
        <authorList>
            <consortium name="US DOE Joint Genome Institute (JGI-PGF)"/>
            <person name="Walter F."/>
            <person name="Albersmeier A."/>
            <person name="Kalinowski J."/>
            <person name="Ruckert C."/>
        </authorList>
    </citation>
    <scope>NUCLEOTIDE SEQUENCE</scope>
    <source>
        <strain evidence="1">CGMCC 4.7306</strain>
    </source>
</reference>
<keyword evidence="2" id="KW-1185">Reference proteome</keyword>
<sequence>MTLFDHFFDLTDPGAALTDTALTDTTLVNTVVVEDQQLATLDRRLDRETPVTVINSTGAGGIPALARRTVNSCRVAAVQSSLRDPGDLVGNIARIAAAARELDPGVTLLVGIPDGYGWQQAVEAAEAEELVAVAGRISDEGLATRLSAFVEADLGFVVDGVDTIADLVGLAAAVDLLIDGPEIEAATKLLGGADHDQQLQAIKDWPVDRAGRVRRRLRSVRTRDLAGITAGLTRSGLLT</sequence>
<protein>
    <submittedName>
        <fullName evidence="1">Uncharacterized protein</fullName>
    </submittedName>
</protein>
<dbReference type="Proteomes" id="UP000613840">
    <property type="component" value="Unassembled WGS sequence"/>
</dbReference>
<dbReference type="RefSeq" id="WP_188898154.1">
    <property type="nucleotide sequence ID" value="NZ_BMMZ01000017.1"/>
</dbReference>
<accession>A0A917SJA2</accession>
<gene>
    <name evidence="1" type="ORF">GCM10011575_45430</name>
</gene>
<reference evidence="1" key="2">
    <citation type="submission" date="2020-09" db="EMBL/GenBank/DDBJ databases">
        <authorList>
            <person name="Sun Q."/>
            <person name="Zhou Y."/>
        </authorList>
    </citation>
    <scope>NUCLEOTIDE SEQUENCE</scope>
    <source>
        <strain evidence="1">CGMCC 4.7306</strain>
    </source>
</reference>
<organism evidence="1 2">
    <name type="scientific">Microlunatus endophyticus</name>
    <dbReference type="NCBI Taxonomy" id="1716077"/>
    <lineage>
        <taxon>Bacteria</taxon>
        <taxon>Bacillati</taxon>
        <taxon>Actinomycetota</taxon>
        <taxon>Actinomycetes</taxon>
        <taxon>Propionibacteriales</taxon>
        <taxon>Propionibacteriaceae</taxon>
        <taxon>Microlunatus</taxon>
    </lineage>
</organism>
<dbReference type="EMBL" id="BMMZ01000017">
    <property type="protein sequence ID" value="GGL82111.1"/>
    <property type="molecule type" value="Genomic_DNA"/>
</dbReference>
<proteinExistence type="predicted"/>
<comment type="caution">
    <text evidence="1">The sequence shown here is derived from an EMBL/GenBank/DDBJ whole genome shotgun (WGS) entry which is preliminary data.</text>
</comment>
<evidence type="ECO:0000313" key="1">
    <source>
        <dbReference type="EMBL" id="GGL82111.1"/>
    </source>
</evidence>
<name>A0A917SJA2_9ACTN</name>
<evidence type="ECO:0000313" key="2">
    <source>
        <dbReference type="Proteomes" id="UP000613840"/>
    </source>
</evidence>
<dbReference type="AlphaFoldDB" id="A0A917SJA2"/>